<evidence type="ECO:0000259" key="9">
    <source>
        <dbReference type="Pfam" id="PF22638"/>
    </source>
</evidence>
<comment type="subcellular location">
    <subcellularLocation>
        <location evidence="1">Bacterial flagellum</location>
    </subcellularLocation>
    <subcellularLocation>
        <location evidence="2">Secreted</location>
    </subcellularLocation>
</comment>
<keyword evidence="5" id="KW-0964">Secreted</keyword>
<dbReference type="InterPro" id="IPR001444">
    <property type="entry name" value="Flag_bb_rod_N"/>
</dbReference>
<dbReference type="InterPro" id="IPR053927">
    <property type="entry name" value="FlgK_helical"/>
</dbReference>
<dbReference type="GO" id="GO:0009424">
    <property type="term" value="C:bacterial-type flagellum hook"/>
    <property type="evidence" value="ECO:0007669"/>
    <property type="project" value="InterPro"/>
</dbReference>
<comment type="caution">
    <text evidence="10">The sequence shown here is derived from an EMBL/GenBank/DDBJ whole genome shotgun (WGS) entry which is preliminary data.</text>
</comment>
<keyword evidence="6" id="KW-0975">Bacterial flagellum</keyword>
<evidence type="ECO:0000313" key="10">
    <source>
        <dbReference type="EMBL" id="TXH81403.1"/>
    </source>
</evidence>
<evidence type="ECO:0000256" key="4">
    <source>
        <dbReference type="ARBA" id="ARBA00016244"/>
    </source>
</evidence>
<organism evidence="10 11">
    <name type="scientific">Thauera aminoaromatica</name>
    <dbReference type="NCBI Taxonomy" id="164330"/>
    <lineage>
        <taxon>Bacteria</taxon>
        <taxon>Pseudomonadati</taxon>
        <taxon>Pseudomonadota</taxon>
        <taxon>Betaproteobacteria</taxon>
        <taxon>Rhodocyclales</taxon>
        <taxon>Zoogloeaceae</taxon>
        <taxon>Thauera</taxon>
    </lineage>
</organism>
<evidence type="ECO:0000256" key="6">
    <source>
        <dbReference type="ARBA" id="ARBA00023143"/>
    </source>
</evidence>
<evidence type="ECO:0000313" key="11">
    <source>
        <dbReference type="Proteomes" id="UP000321192"/>
    </source>
</evidence>
<dbReference type="RefSeq" id="WP_276660696.1">
    <property type="nucleotide sequence ID" value="NZ_SSFD01000279.1"/>
</dbReference>
<evidence type="ECO:0000259" key="8">
    <source>
        <dbReference type="Pfam" id="PF06429"/>
    </source>
</evidence>
<dbReference type="GO" id="GO:0005198">
    <property type="term" value="F:structural molecule activity"/>
    <property type="evidence" value="ECO:0007669"/>
    <property type="project" value="InterPro"/>
</dbReference>
<feature type="domain" description="Flagellar basal body rod protein N-terminal" evidence="7">
    <location>
        <begin position="5"/>
        <end position="34"/>
    </location>
</feature>
<name>A0A5C7SCU5_THASP</name>
<dbReference type="PANTHER" id="PTHR30033:SF1">
    <property type="entry name" value="FLAGELLAR HOOK-ASSOCIATED PROTEIN 1"/>
    <property type="match status" value="1"/>
</dbReference>
<feature type="domain" description="Flagellar hook-associated protein FlgK helical" evidence="9">
    <location>
        <begin position="92"/>
        <end position="328"/>
    </location>
</feature>
<feature type="domain" description="Flagellar basal-body/hook protein C-terminal" evidence="8">
    <location>
        <begin position="620"/>
        <end position="656"/>
    </location>
</feature>
<dbReference type="InterPro" id="IPR010930">
    <property type="entry name" value="Flg_bb/hook_C_dom"/>
</dbReference>
<dbReference type="Proteomes" id="UP000321192">
    <property type="component" value="Unassembled WGS sequence"/>
</dbReference>
<dbReference type="Pfam" id="PF00460">
    <property type="entry name" value="Flg_bb_rod"/>
    <property type="match status" value="1"/>
</dbReference>
<evidence type="ECO:0000256" key="1">
    <source>
        <dbReference type="ARBA" id="ARBA00004365"/>
    </source>
</evidence>
<evidence type="ECO:0000256" key="2">
    <source>
        <dbReference type="ARBA" id="ARBA00004613"/>
    </source>
</evidence>
<keyword evidence="10" id="KW-0282">Flagellum</keyword>
<dbReference type="EMBL" id="SSFD01000279">
    <property type="protein sequence ID" value="TXH81403.1"/>
    <property type="molecule type" value="Genomic_DNA"/>
</dbReference>
<proteinExistence type="inferred from homology"/>
<evidence type="ECO:0000256" key="5">
    <source>
        <dbReference type="ARBA" id="ARBA00022525"/>
    </source>
</evidence>
<accession>A0A5C7SCU5</accession>
<dbReference type="Pfam" id="PF22638">
    <property type="entry name" value="FlgK_D1"/>
    <property type="match status" value="1"/>
</dbReference>
<keyword evidence="10" id="KW-0966">Cell projection</keyword>
<protein>
    <recommendedName>
        <fullName evidence="4">Flagellar hook-associated protein 1</fullName>
    </recommendedName>
</protein>
<dbReference type="AlphaFoldDB" id="A0A5C7SCU5"/>
<keyword evidence="10" id="KW-0969">Cilium</keyword>
<dbReference type="NCBIfam" id="TIGR02492">
    <property type="entry name" value="flgK_ends"/>
    <property type="match status" value="1"/>
</dbReference>
<dbReference type="Pfam" id="PF06429">
    <property type="entry name" value="Flg_bbr_C"/>
    <property type="match status" value="1"/>
</dbReference>
<dbReference type="SUPFAM" id="SSF64518">
    <property type="entry name" value="Phase 1 flagellin"/>
    <property type="match status" value="1"/>
</dbReference>
<dbReference type="InterPro" id="IPR002371">
    <property type="entry name" value="FlgK"/>
</dbReference>
<sequence length="660" mass="68321">MASLLNIGLTGLSASQAYLNTTSHNIANAATPGFHRQTVTQEARDPQYSGGAFFGTGTGVTGVARSYSQLLEGQVLSADSRRAEYAAYSQFISQLDNVLADADTGLTPALNEFFGALQNVTSNPTNVAARQALLSSGDTLSARFRTLDGRISEIAEGVETEMRSALESINGYAAAIAELNERMVISRTGGAGSAANDLLDQRDQAIAELNRLVKVSTVEQRDGSTSVFIGSGQSLVMGNRAKQLELGDQLDENGRSMITVRANSGAVEPLAESLVGGGTLGGLLAARREGTASAQRSLGLLATTLATEFNSQHALGLDLEGRLGGDFFKIGGVRVDPSDSGLSVRIDPGQVSSLTGSDYSLRYDGAAFQLTDLATGNAVPAAQMQLVTEADGSTTIRAQGLVFTGARSTLTEPAFVYPTRYTAGAIEVANRDPRAVAAAAPVLASPTRGDGSSLRIEQSGLLSRGSAAAGTELGLPALKYTFNAVDKRFELDAAAPGAAGWPATLAYDPATSAAGESFTLEGPGGVRLELKISGTPAANDVIALADNKGGVADNRNAALLGALQTDKLLFGSGGQATATLNNAYAQLVAKVGSKTREVQAGERTQTSLLDQAKASRDAVSGVNLDEEAANLVRFQQSYQAAAKVMGVAQRLFDEILAIAR</sequence>
<evidence type="ECO:0000259" key="7">
    <source>
        <dbReference type="Pfam" id="PF00460"/>
    </source>
</evidence>
<dbReference type="PANTHER" id="PTHR30033">
    <property type="entry name" value="FLAGELLAR HOOK-ASSOCIATED PROTEIN 1"/>
    <property type="match status" value="1"/>
</dbReference>
<reference evidence="10 11" key="1">
    <citation type="submission" date="2018-09" db="EMBL/GenBank/DDBJ databases">
        <title>Metagenome Assembled Genomes from an Advanced Water Purification Facility.</title>
        <authorList>
            <person name="Stamps B.W."/>
            <person name="Spear J.R."/>
        </authorList>
    </citation>
    <scope>NUCLEOTIDE SEQUENCE [LARGE SCALE GENOMIC DNA]</scope>
    <source>
        <strain evidence="10">Bin_27_1</strain>
    </source>
</reference>
<comment type="similarity">
    <text evidence="3">Belongs to the flagella basal body rod proteins family.</text>
</comment>
<evidence type="ECO:0000256" key="3">
    <source>
        <dbReference type="ARBA" id="ARBA00009677"/>
    </source>
</evidence>
<dbReference type="PRINTS" id="PR01005">
    <property type="entry name" value="FLGHOOKAP1"/>
</dbReference>
<dbReference type="GO" id="GO:0005576">
    <property type="term" value="C:extracellular region"/>
    <property type="evidence" value="ECO:0007669"/>
    <property type="project" value="UniProtKB-SubCell"/>
</dbReference>
<dbReference type="GO" id="GO:0044780">
    <property type="term" value="P:bacterial-type flagellum assembly"/>
    <property type="evidence" value="ECO:0007669"/>
    <property type="project" value="InterPro"/>
</dbReference>
<gene>
    <name evidence="10" type="primary">flgK</name>
    <name evidence="10" type="ORF">E6Q80_17310</name>
</gene>